<reference evidence="2" key="1">
    <citation type="submission" date="2022-11" db="EMBL/GenBank/DDBJ databases">
        <authorList>
            <person name="Kikuchi T."/>
        </authorList>
    </citation>
    <scope>NUCLEOTIDE SEQUENCE</scope>
    <source>
        <strain evidence="2">PS1010</strain>
    </source>
</reference>
<dbReference type="EMBL" id="CANHGI010000001">
    <property type="protein sequence ID" value="CAI5437730.1"/>
    <property type="molecule type" value="Genomic_DNA"/>
</dbReference>
<keyword evidence="3" id="KW-1185">Reference proteome</keyword>
<evidence type="ECO:0000313" key="3">
    <source>
        <dbReference type="Proteomes" id="UP001152747"/>
    </source>
</evidence>
<feature type="compositionally biased region" description="Polar residues" evidence="1">
    <location>
        <begin position="1"/>
        <end position="22"/>
    </location>
</feature>
<evidence type="ECO:0000256" key="1">
    <source>
        <dbReference type="SAM" id="MobiDB-lite"/>
    </source>
</evidence>
<name>A0A9P1I4A0_9PELO</name>
<protein>
    <submittedName>
        <fullName evidence="2">Uncharacterized protein</fullName>
    </submittedName>
</protein>
<comment type="caution">
    <text evidence="2">The sequence shown here is derived from an EMBL/GenBank/DDBJ whole genome shotgun (WGS) entry which is preliminary data.</text>
</comment>
<evidence type="ECO:0000313" key="2">
    <source>
        <dbReference type="EMBL" id="CAI5437730.1"/>
    </source>
</evidence>
<gene>
    <name evidence="2" type="ORF">CAMP_LOCUS367</name>
</gene>
<accession>A0A9P1I4A0</accession>
<proteinExistence type="predicted"/>
<dbReference type="AlphaFoldDB" id="A0A9P1I4A0"/>
<feature type="region of interest" description="Disordered" evidence="1">
    <location>
        <begin position="1"/>
        <end position="25"/>
    </location>
</feature>
<sequence length="94" mass="10044">MNNDKVTQENVPDRAGTQNMAQDQPIIPEGEIVAVEANDVHLAELRSRLLELGFFNLAAQLGLNMTTTGSNSSSSPSANRPIALGPEIVADNEK</sequence>
<feature type="region of interest" description="Disordered" evidence="1">
    <location>
        <begin position="66"/>
        <end position="94"/>
    </location>
</feature>
<organism evidence="2 3">
    <name type="scientific">Caenorhabditis angaria</name>
    <dbReference type="NCBI Taxonomy" id="860376"/>
    <lineage>
        <taxon>Eukaryota</taxon>
        <taxon>Metazoa</taxon>
        <taxon>Ecdysozoa</taxon>
        <taxon>Nematoda</taxon>
        <taxon>Chromadorea</taxon>
        <taxon>Rhabditida</taxon>
        <taxon>Rhabditina</taxon>
        <taxon>Rhabditomorpha</taxon>
        <taxon>Rhabditoidea</taxon>
        <taxon>Rhabditidae</taxon>
        <taxon>Peloderinae</taxon>
        <taxon>Caenorhabditis</taxon>
    </lineage>
</organism>
<dbReference type="Proteomes" id="UP001152747">
    <property type="component" value="Unassembled WGS sequence"/>
</dbReference>